<name>A0AAU9JMT4_9CILI</name>
<organism evidence="2 3">
    <name type="scientific">Blepharisma stoltei</name>
    <dbReference type="NCBI Taxonomy" id="1481888"/>
    <lineage>
        <taxon>Eukaryota</taxon>
        <taxon>Sar</taxon>
        <taxon>Alveolata</taxon>
        <taxon>Ciliophora</taxon>
        <taxon>Postciliodesmatophora</taxon>
        <taxon>Heterotrichea</taxon>
        <taxon>Heterotrichida</taxon>
        <taxon>Blepharismidae</taxon>
        <taxon>Blepharisma</taxon>
    </lineage>
</organism>
<accession>A0AAU9JMT4</accession>
<evidence type="ECO:0000256" key="1">
    <source>
        <dbReference type="SAM" id="Phobius"/>
    </source>
</evidence>
<comment type="caution">
    <text evidence="2">The sequence shown here is derived from an EMBL/GenBank/DDBJ whole genome shotgun (WGS) entry which is preliminary data.</text>
</comment>
<sequence>MDIRQTESFKEKQRMMLREQAQKELTAVHILTQFYRTEELRAKVYENNPIGSQGIMAIFLISSLGLSLISYSGRFKKNYPRFSSIFGESLLTRGIIIYISGYIGRLAEQLNVEYNIKKDAFKEYMSAYNYYEKIKNRKLQTLGYVKRLELLTGFKLSSSENKENSKKE</sequence>
<proteinExistence type="predicted"/>
<gene>
    <name evidence="2" type="ORF">BSTOLATCC_MIC42281</name>
</gene>
<dbReference type="Proteomes" id="UP001162131">
    <property type="component" value="Unassembled WGS sequence"/>
</dbReference>
<protein>
    <submittedName>
        <fullName evidence="2">Uncharacterized protein</fullName>
    </submittedName>
</protein>
<evidence type="ECO:0000313" key="3">
    <source>
        <dbReference type="Proteomes" id="UP001162131"/>
    </source>
</evidence>
<dbReference type="AlphaFoldDB" id="A0AAU9JMT4"/>
<keyword evidence="1" id="KW-0472">Membrane</keyword>
<keyword evidence="3" id="KW-1185">Reference proteome</keyword>
<keyword evidence="1" id="KW-1133">Transmembrane helix</keyword>
<evidence type="ECO:0000313" key="2">
    <source>
        <dbReference type="EMBL" id="CAG9327023.1"/>
    </source>
</evidence>
<feature type="transmembrane region" description="Helical" evidence="1">
    <location>
        <begin position="50"/>
        <end position="71"/>
    </location>
</feature>
<keyword evidence="1" id="KW-0812">Transmembrane</keyword>
<dbReference type="EMBL" id="CAJZBQ010000041">
    <property type="protein sequence ID" value="CAG9327023.1"/>
    <property type="molecule type" value="Genomic_DNA"/>
</dbReference>
<reference evidence="2" key="1">
    <citation type="submission" date="2021-09" db="EMBL/GenBank/DDBJ databases">
        <authorList>
            <consortium name="AG Swart"/>
            <person name="Singh M."/>
            <person name="Singh A."/>
            <person name="Seah K."/>
            <person name="Emmerich C."/>
        </authorList>
    </citation>
    <scope>NUCLEOTIDE SEQUENCE</scope>
    <source>
        <strain evidence="2">ATCC30299</strain>
    </source>
</reference>